<dbReference type="Proteomes" id="UP000248646">
    <property type="component" value="Unassembled WGS sequence"/>
</dbReference>
<evidence type="ECO:0000256" key="5">
    <source>
        <dbReference type="HAMAP-Rule" id="MF_00378"/>
    </source>
</evidence>
<comment type="subunit">
    <text evidence="5">Heterooligomer composed of large and small subunits.</text>
</comment>
<dbReference type="InterPro" id="IPR020579">
    <property type="entry name" value="Exonuc_VII_lsu_C"/>
</dbReference>
<gene>
    <name evidence="5" type="primary">xseA</name>
    <name evidence="9" type="ORF">C7437_101381</name>
</gene>
<keyword evidence="4 5" id="KW-0269">Exonuclease</keyword>
<evidence type="ECO:0000313" key="10">
    <source>
        <dbReference type="Proteomes" id="UP000248646"/>
    </source>
</evidence>
<comment type="similarity">
    <text evidence="5 6">Belongs to the XseA family.</text>
</comment>
<evidence type="ECO:0000256" key="6">
    <source>
        <dbReference type="RuleBase" id="RU004355"/>
    </source>
</evidence>
<keyword evidence="10" id="KW-1185">Reference proteome</keyword>
<evidence type="ECO:0000256" key="1">
    <source>
        <dbReference type="ARBA" id="ARBA00022490"/>
    </source>
</evidence>
<name>A0A2W7N9U0_9BACI</name>
<keyword evidence="3 5" id="KW-0378">Hydrolase</keyword>
<dbReference type="GO" id="GO:0008855">
    <property type="term" value="F:exodeoxyribonuclease VII activity"/>
    <property type="evidence" value="ECO:0007669"/>
    <property type="project" value="UniProtKB-UniRule"/>
</dbReference>
<evidence type="ECO:0000256" key="2">
    <source>
        <dbReference type="ARBA" id="ARBA00022722"/>
    </source>
</evidence>
<comment type="subcellular location">
    <subcellularLocation>
        <location evidence="5 6">Cytoplasm</location>
    </subcellularLocation>
</comment>
<keyword evidence="1 5" id="KW-0963">Cytoplasm</keyword>
<feature type="domain" description="Exonuclease VII large subunit C-terminal" evidence="7">
    <location>
        <begin position="125"/>
        <end position="438"/>
    </location>
</feature>
<dbReference type="AlphaFoldDB" id="A0A2W7N9U0"/>
<dbReference type="PANTHER" id="PTHR30008:SF0">
    <property type="entry name" value="EXODEOXYRIBONUCLEASE 7 LARGE SUBUNIT"/>
    <property type="match status" value="1"/>
</dbReference>
<accession>A0A2W7N9U0</accession>
<comment type="function">
    <text evidence="5">Bidirectionally degrades single-stranded DNA into large acid-insoluble oligonucleotides, which are then degraded further into small acid-soluble oligonucleotides.</text>
</comment>
<dbReference type="CDD" id="cd04489">
    <property type="entry name" value="ExoVII_LU_OBF"/>
    <property type="match status" value="1"/>
</dbReference>
<dbReference type="GO" id="GO:0006308">
    <property type="term" value="P:DNA catabolic process"/>
    <property type="evidence" value="ECO:0007669"/>
    <property type="project" value="UniProtKB-UniRule"/>
</dbReference>
<proteinExistence type="inferred from homology"/>
<dbReference type="EMBL" id="QKZI01000001">
    <property type="protein sequence ID" value="PZX07269.1"/>
    <property type="molecule type" value="Genomic_DNA"/>
</dbReference>
<evidence type="ECO:0000256" key="4">
    <source>
        <dbReference type="ARBA" id="ARBA00022839"/>
    </source>
</evidence>
<sequence>MSTHTYLTVKALTKYIKRKFDADTHLRDVYVKGELSNVKVHTSGHIYFTLKDDAARLTSVMFAMNARSLKFRPENGMNVLVRGDINVFEAAGQYQLYASTIQPDGIGELFLAYEQLKKKLEQEGLFHPGRKKQIPLFPKKIGVITSKTGAAIRDILTTLERRYPISEVLVFSSIVQGPQAAPSIVKSIEQANSMEDIDVLIVGRGGGSIEDLWAFNEEQVARAIANSRIPIISAVGHETDTTIADFVSDLRAPTPTAAAEMAVPSKENLLKNILAYQSACLNLVSKRLNDEKNRFNRAIHSPVLATPEKLYRPFIERYVRVEQQLQRETNRLVRDKERIYTQVQSRFMQQSPLKLIETHQKSVQTLTNQLNQVTISSFEKNRQKFLGSIRTLEALNPLKIMDRGYSITYHEGKLVKTVADVEVGDHIFVTLQDGRVEAIVQNTEVSMRGDQSNG</sequence>
<comment type="caution">
    <text evidence="9">The sequence shown here is derived from an EMBL/GenBank/DDBJ whole genome shotgun (WGS) entry which is preliminary data.</text>
</comment>
<dbReference type="HAMAP" id="MF_00378">
    <property type="entry name" value="Exonuc_7_L"/>
    <property type="match status" value="1"/>
</dbReference>
<organism evidence="9 10">
    <name type="scientific">Psychrobacillus insolitus</name>
    <dbReference type="NCBI Taxonomy" id="1461"/>
    <lineage>
        <taxon>Bacteria</taxon>
        <taxon>Bacillati</taxon>
        <taxon>Bacillota</taxon>
        <taxon>Bacilli</taxon>
        <taxon>Bacillales</taxon>
        <taxon>Bacillaceae</taxon>
        <taxon>Psychrobacillus</taxon>
    </lineage>
</organism>
<reference evidence="9 10" key="1">
    <citation type="submission" date="2018-06" db="EMBL/GenBank/DDBJ databases">
        <title>Genomic Encyclopedia of Type Strains, Phase IV (KMG-IV): sequencing the most valuable type-strain genomes for metagenomic binning, comparative biology and taxonomic classification.</title>
        <authorList>
            <person name="Goeker M."/>
        </authorList>
    </citation>
    <scope>NUCLEOTIDE SEQUENCE [LARGE SCALE GENOMIC DNA]</scope>
    <source>
        <strain evidence="9 10">DSM 5</strain>
    </source>
</reference>
<dbReference type="Pfam" id="PF02601">
    <property type="entry name" value="Exonuc_VII_L"/>
    <property type="match status" value="1"/>
</dbReference>
<evidence type="ECO:0000256" key="3">
    <source>
        <dbReference type="ARBA" id="ARBA00022801"/>
    </source>
</evidence>
<comment type="catalytic activity">
    <reaction evidence="5 6">
        <text>Exonucleolytic cleavage in either 5'- to 3'- or 3'- to 5'-direction to yield nucleoside 5'-phosphates.</text>
        <dbReference type="EC" id="3.1.11.6"/>
    </reaction>
</comment>
<dbReference type="GO" id="GO:0003676">
    <property type="term" value="F:nucleic acid binding"/>
    <property type="evidence" value="ECO:0007669"/>
    <property type="project" value="InterPro"/>
</dbReference>
<dbReference type="InterPro" id="IPR025824">
    <property type="entry name" value="OB-fold_nuc-bd_dom"/>
</dbReference>
<evidence type="ECO:0000313" key="9">
    <source>
        <dbReference type="EMBL" id="PZX07269.1"/>
    </source>
</evidence>
<dbReference type="NCBIfam" id="TIGR00237">
    <property type="entry name" value="xseA"/>
    <property type="match status" value="1"/>
</dbReference>
<evidence type="ECO:0000259" key="8">
    <source>
        <dbReference type="Pfam" id="PF13742"/>
    </source>
</evidence>
<dbReference type="OrthoDB" id="9802795at2"/>
<protein>
    <recommendedName>
        <fullName evidence="5">Exodeoxyribonuclease 7 large subunit</fullName>
        <ecNumber evidence="5">3.1.11.6</ecNumber>
    </recommendedName>
    <alternativeName>
        <fullName evidence="5">Exodeoxyribonuclease VII large subunit</fullName>
        <shortName evidence="5">Exonuclease VII large subunit</shortName>
    </alternativeName>
</protein>
<dbReference type="PANTHER" id="PTHR30008">
    <property type="entry name" value="EXODEOXYRIBONUCLEASE 7 LARGE SUBUNIT"/>
    <property type="match status" value="1"/>
</dbReference>
<evidence type="ECO:0000259" key="7">
    <source>
        <dbReference type="Pfam" id="PF02601"/>
    </source>
</evidence>
<feature type="domain" description="OB-fold nucleic acid binding" evidence="8">
    <location>
        <begin position="7"/>
        <end position="102"/>
    </location>
</feature>
<dbReference type="RefSeq" id="WP_111437947.1">
    <property type="nucleotide sequence ID" value="NZ_QKZI01000001.1"/>
</dbReference>
<dbReference type="EC" id="3.1.11.6" evidence="5"/>
<dbReference type="InterPro" id="IPR003753">
    <property type="entry name" value="Exonuc_VII_L"/>
</dbReference>
<dbReference type="GO" id="GO:0005737">
    <property type="term" value="C:cytoplasm"/>
    <property type="evidence" value="ECO:0007669"/>
    <property type="project" value="UniProtKB-SubCell"/>
</dbReference>
<dbReference type="GO" id="GO:0009318">
    <property type="term" value="C:exodeoxyribonuclease VII complex"/>
    <property type="evidence" value="ECO:0007669"/>
    <property type="project" value="UniProtKB-UniRule"/>
</dbReference>
<dbReference type="Pfam" id="PF13742">
    <property type="entry name" value="tRNA_anti_2"/>
    <property type="match status" value="1"/>
</dbReference>
<keyword evidence="2 5" id="KW-0540">Nuclease</keyword>